<evidence type="ECO:0000313" key="2">
    <source>
        <dbReference type="Proteomes" id="UP001732700"/>
    </source>
</evidence>
<keyword evidence="2" id="KW-1185">Reference proteome</keyword>
<protein>
    <submittedName>
        <fullName evidence="1">Uncharacterized protein</fullName>
    </submittedName>
</protein>
<accession>A0ACD5T6U1</accession>
<evidence type="ECO:0000313" key="1">
    <source>
        <dbReference type="EnsemblPlants" id="AVESA.00010b.r2.1AG0002220.1.CDS"/>
    </source>
</evidence>
<name>A0ACD5T6U1_AVESA</name>
<dbReference type="EnsemblPlants" id="AVESA.00010b.r2.1AG0002220.1">
    <property type="protein sequence ID" value="AVESA.00010b.r2.1AG0002220.1.CDS"/>
    <property type="gene ID" value="AVESA.00010b.r2.1AG0002220"/>
</dbReference>
<sequence length="132" mass="14855">MDPAKGALDSPVDLAGAPPTEELNAKDTREMYQRHVSSSEEEENEDEEIDDQGGEAKERTIDDELFKYYGYSWPEVVGLKAHKAKRIIGKGKPDIHFQVVSQNQLLTMCYCSRRVRLIVDGSNCVVRTPRVG</sequence>
<reference evidence="1" key="2">
    <citation type="submission" date="2025-09" db="UniProtKB">
        <authorList>
            <consortium name="EnsemblPlants"/>
        </authorList>
    </citation>
    <scope>IDENTIFICATION</scope>
</reference>
<dbReference type="Proteomes" id="UP001732700">
    <property type="component" value="Chromosome 1A"/>
</dbReference>
<organism evidence="1 2">
    <name type="scientific">Avena sativa</name>
    <name type="common">Oat</name>
    <dbReference type="NCBI Taxonomy" id="4498"/>
    <lineage>
        <taxon>Eukaryota</taxon>
        <taxon>Viridiplantae</taxon>
        <taxon>Streptophyta</taxon>
        <taxon>Embryophyta</taxon>
        <taxon>Tracheophyta</taxon>
        <taxon>Spermatophyta</taxon>
        <taxon>Magnoliopsida</taxon>
        <taxon>Liliopsida</taxon>
        <taxon>Poales</taxon>
        <taxon>Poaceae</taxon>
        <taxon>BOP clade</taxon>
        <taxon>Pooideae</taxon>
        <taxon>Poodae</taxon>
        <taxon>Poeae</taxon>
        <taxon>Poeae Chloroplast Group 1 (Aveneae type)</taxon>
        <taxon>Aveninae</taxon>
        <taxon>Avena</taxon>
    </lineage>
</organism>
<proteinExistence type="predicted"/>
<reference evidence="1" key="1">
    <citation type="submission" date="2021-05" db="EMBL/GenBank/DDBJ databases">
        <authorList>
            <person name="Scholz U."/>
            <person name="Mascher M."/>
            <person name="Fiebig A."/>
        </authorList>
    </citation>
    <scope>NUCLEOTIDE SEQUENCE [LARGE SCALE GENOMIC DNA]</scope>
</reference>